<evidence type="ECO:0000256" key="1">
    <source>
        <dbReference type="SAM" id="Coils"/>
    </source>
</evidence>
<organism evidence="2 3">
    <name type="scientific">Melipona bicolor</name>
    <dbReference type="NCBI Taxonomy" id="60889"/>
    <lineage>
        <taxon>Eukaryota</taxon>
        <taxon>Metazoa</taxon>
        <taxon>Ecdysozoa</taxon>
        <taxon>Arthropoda</taxon>
        <taxon>Hexapoda</taxon>
        <taxon>Insecta</taxon>
        <taxon>Pterygota</taxon>
        <taxon>Neoptera</taxon>
        <taxon>Endopterygota</taxon>
        <taxon>Hymenoptera</taxon>
        <taxon>Apocrita</taxon>
        <taxon>Aculeata</taxon>
        <taxon>Apoidea</taxon>
        <taxon>Anthophila</taxon>
        <taxon>Apidae</taxon>
        <taxon>Melipona</taxon>
    </lineage>
</organism>
<reference evidence="2" key="1">
    <citation type="submission" date="2021-10" db="EMBL/GenBank/DDBJ databases">
        <title>Melipona bicolor Genome sequencing and assembly.</title>
        <authorList>
            <person name="Araujo N.S."/>
            <person name="Arias M.C."/>
        </authorList>
    </citation>
    <scope>NUCLEOTIDE SEQUENCE</scope>
    <source>
        <strain evidence="2">USP_2M_L1-L4_2017</strain>
        <tissue evidence="2">Whole body</tissue>
    </source>
</reference>
<dbReference type="EMBL" id="JAHYIQ010000004">
    <property type="protein sequence ID" value="KAK1132492.1"/>
    <property type="molecule type" value="Genomic_DNA"/>
</dbReference>
<dbReference type="Proteomes" id="UP001177670">
    <property type="component" value="Unassembled WGS sequence"/>
</dbReference>
<feature type="coiled-coil region" evidence="1">
    <location>
        <begin position="55"/>
        <end position="123"/>
    </location>
</feature>
<feature type="coiled-coil region" evidence="1">
    <location>
        <begin position="222"/>
        <end position="341"/>
    </location>
</feature>
<gene>
    <name evidence="2" type="ORF">K0M31_013875</name>
</gene>
<accession>A0AA40G7G7</accession>
<evidence type="ECO:0000313" key="2">
    <source>
        <dbReference type="EMBL" id="KAK1132492.1"/>
    </source>
</evidence>
<evidence type="ECO:0000313" key="3">
    <source>
        <dbReference type="Proteomes" id="UP001177670"/>
    </source>
</evidence>
<keyword evidence="1" id="KW-0175">Coiled coil</keyword>
<sequence>MEVCRCGCDASTRESIDPPHEPCCCCSYNPFSDKEAEIYDLPFALKKLTVMKCQMKKWRMERLQFESENRSLKQALQSFGVNVDEILKPDPLLVHSQEEIERLQNANAALQDKVRDLEETLAERDCCDDPDATIHFFREKMRYLREGFALEKKDLRNSEVLKKHLYRFRDIISDLKLKLAQAEEDISCPAIYRLRAKLRELMKGQVAEQQVSKVVEKSIETLVDLSKSCDDLRLENERLLDELANLRRVLADYERKEVPESILRTVETVTVPEYVDISELLDKLNNCEDTVTDLRKQLEEKDKLINALNKELESIVSQKDLEAMNENLRRKEDKVSKLKSLLVTSDKSHRVI</sequence>
<protein>
    <submittedName>
        <fullName evidence="2">Uncharacterized protein</fullName>
    </submittedName>
</protein>
<comment type="caution">
    <text evidence="2">The sequence shown here is derived from an EMBL/GenBank/DDBJ whole genome shotgun (WGS) entry which is preliminary data.</text>
</comment>
<keyword evidence="3" id="KW-1185">Reference proteome</keyword>
<name>A0AA40G7G7_9HYME</name>
<proteinExistence type="predicted"/>
<dbReference type="AlphaFoldDB" id="A0AA40G7G7"/>